<sequence>MNLHESRIIRSIFLIIYVFTCNSHKKKIQNYPNRYTHYLPLLHPLPQQVSAKPRRLIDHHRTPSLLRSPLRRHFLVPLYACHLTPSSSHPSSTSPPLSSPTTLSLSFLPSPDLVGLDEI</sequence>
<protein>
    <submittedName>
        <fullName evidence="2">Uncharacterized protein</fullName>
    </submittedName>
</protein>
<evidence type="ECO:0000313" key="3">
    <source>
        <dbReference type="Proteomes" id="UP001420932"/>
    </source>
</evidence>
<comment type="caution">
    <text evidence="2">The sequence shown here is derived from an EMBL/GenBank/DDBJ whole genome shotgun (WGS) entry which is preliminary data.</text>
</comment>
<keyword evidence="3" id="KW-1185">Reference proteome</keyword>
<gene>
    <name evidence="2" type="ORF">Syun_029976</name>
</gene>
<evidence type="ECO:0000256" key="1">
    <source>
        <dbReference type="SAM" id="MobiDB-lite"/>
    </source>
</evidence>
<name>A0AAP0HK23_9MAGN</name>
<reference evidence="2 3" key="1">
    <citation type="submission" date="2024-01" db="EMBL/GenBank/DDBJ databases">
        <title>Genome assemblies of Stephania.</title>
        <authorList>
            <person name="Yang L."/>
        </authorList>
    </citation>
    <scope>NUCLEOTIDE SEQUENCE [LARGE SCALE GENOMIC DNA]</scope>
    <source>
        <strain evidence="2">YNDBR</strain>
        <tissue evidence="2">Leaf</tissue>
    </source>
</reference>
<accession>A0AAP0HK23</accession>
<dbReference type="AlphaFoldDB" id="A0AAP0HK23"/>
<proteinExistence type="predicted"/>
<organism evidence="2 3">
    <name type="scientific">Stephania yunnanensis</name>
    <dbReference type="NCBI Taxonomy" id="152371"/>
    <lineage>
        <taxon>Eukaryota</taxon>
        <taxon>Viridiplantae</taxon>
        <taxon>Streptophyta</taxon>
        <taxon>Embryophyta</taxon>
        <taxon>Tracheophyta</taxon>
        <taxon>Spermatophyta</taxon>
        <taxon>Magnoliopsida</taxon>
        <taxon>Ranunculales</taxon>
        <taxon>Menispermaceae</taxon>
        <taxon>Menispermoideae</taxon>
        <taxon>Cissampelideae</taxon>
        <taxon>Stephania</taxon>
    </lineage>
</organism>
<feature type="region of interest" description="Disordered" evidence="1">
    <location>
        <begin position="84"/>
        <end position="104"/>
    </location>
</feature>
<dbReference type="Proteomes" id="UP001420932">
    <property type="component" value="Unassembled WGS sequence"/>
</dbReference>
<evidence type="ECO:0000313" key="2">
    <source>
        <dbReference type="EMBL" id="KAK9087582.1"/>
    </source>
</evidence>
<dbReference type="EMBL" id="JBBNAF010000013">
    <property type="protein sequence ID" value="KAK9087582.1"/>
    <property type="molecule type" value="Genomic_DNA"/>
</dbReference>